<reference evidence="1 3" key="2">
    <citation type="journal article" date="2013" name="Nature">
        <title>Insights into bilaterian evolution from three spiralian genomes.</title>
        <authorList>
            <person name="Simakov O."/>
            <person name="Marletaz F."/>
            <person name="Cho S.J."/>
            <person name="Edsinger-Gonzales E."/>
            <person name="Havlak P."/>
            <person name="Hellsten U."/>
            <person name="Kuo D.H."/>
            <person name="Larsson T."/>
            <person name="Lv J."/>
            <person name="Arendt D."/>
            <person name="Savage R."/>
            <person name="Osoegawa K."/>
            <person name="de Jong P."/>
            <person name="Grimwood J."/>
            <person name="Chapman J.A."/>
            <person name="Shapiro H."/>
            <person name="Aerts A."/>
            <person name="Otillar R.P."/>
            <person name="Terry A.Y."/>
            <person name="Boore J.L."/>
            <person name="Grigoriev I.V."/>
            <person name="Lindberg D.R."/>
            <person name="Seaver E.C."/>
            <person name="Weisblat D.A."/>
            <person name="Putnam N.H."/>
            <person name="Rokhsar D.S."/>
        </authorList>
    </citation>
    <scope>NUCLEOTIDE SEQUENCE</scope>
</reference>
<dbReference type="HOGENOM" id="CLU_2212749_0_0_1"/>
<name>T1EZW9_HELRO</name>
<dbReference type="EMBL" id="AMQM01002859">
    <property type="status" value="NOT_ANNOTATED_CDS"/>
    <property type="molecule type" value="Genomic_DNA"/>
</dbReference>
<sequence>MRVSSINFNSIKSVHQYNFACLSLIFSRLSAQVIIRSVEEMEMNAEAGRPDVGGRGWKICSAELFIRLSDWRGVVFMKLHPTESHQQQQTNAFCVVVLVHFQIISVK</sequence>
<dbReference type="Proteomes" id="UP000015101">
    <property type="component" value="Unassembled WGS sequence"/>
</dbReference>
<evidence type="ECO:0000313" key="2">
    <source>
        <dbReference type="EnsemblMetazoa" id="HelroP167876"/>
    </source>
</evidence>
<keyword evidence="3" id="KW-1185">Reference proteome</keyword>
<proteinExistence type="predicted"/>
<protein>
    <submittedName>
        <fullName evidence="1 2">Uncharacterized protein</fullName>
    </submittedName>
</protein>
<organism evidence="2 3">
    <name type="scientific">Helobdella robusta</name>
    <name type="common">Californian leech</name>
    <dbReference type="NCBI Taxonomy" id="6412"/>
    <lineage>
        <taxon>Eukaryota</taxon>
        <taxon>Metazoa</taxon>
        <taxon>Spiralia</taxon>
        <taxon>Lophotrochozoa</taxon>
        <taxon>Annelida</taxon>
        <taxon>Clitellata</taxon>
        <taxon>Hirudinea</taxon>
        <taxon>Rhynchobdellida</taxon>
        <taxon>Glossiphoniidae</taxon>
        <taxon>Helobdella</taxon>
    </lineage>
</organism>
<dbReference type="CTD" id="20202119"/>
<reference evidence="2" key="3">
    <citation type="submission" date="2015-06" db="UniProtKB">
        <authorList>
            <consortium name="EnsemblMetazoa"/>
        </authorList>
    </citation>
    <scope>IDENTIFICATION</scope>
</reference>
<dbReference type="KEGG" id="hro:HELRODRAFT_167876"/>
<reference evidence="3" key="1">
    <citation type="submission" date="2012-12" db="EMBL/GenBank/DDBJ databases">
        <authorList>
            <person name="Hellsten U."/>
            <person name="Grimwood J."/>
            <person name="Chapman J.A."/>
            <person name="Shapiro H."/>
            <person name="Aerts A."/>
            <person name="Otillar R.P."/>
            <person name="Terry A.Y."/>
            <person name="Boore J.L."/>
            <person name="Simakov O."/>
            <person name="Marletaz F."/>
            <person name="Cho S.-J."/>
            <person name="Edsinger-Gonzales E."/>
            <person name="Havlak P."/>
            <person name="Kuo D.-H."/>
            <person name="Larsson T."/>
            <person name="Lv J."/>
            <person name="Arendt D."/>
            <person name="Savage R."/>
            <person name="Osoegawa K."/>
            <person name="de Jong P."/>
            <person name="Lindberg D.R."/>
            <person name="Seaver E.C."/>
            <person name="Weisblat D.A."/>
            <person name="Putnam N.H."/>
            <person name="Grigoriev I.V."/>
            <person name="Rokhsar D.S."/>
        </authorList>
    </citation>
    <scope>NUCLEOTIDE SEQUENCE</scope>
</reference>
<dbReference type="AlphaFoldDB" id="T1EZW9"/>
<dbReference type="GeneID" id="20202119"/>
<gene>
    <name evidence="2" type="primary">20202119</name>
    <name evidence="1" type="ORF">HELRODRAFT_167876</name>
</gene>
<dbReference type="EMBL" id="KB095905">
    <property type="protein sequence ID" value="ESO10036.1"/>
    <property type="molecule type" value="Genomic_DNA"/>
</dbReference>
<evidence type="ECO:0000313" key="1">
    <source>
        <dbReference type="EMBL" id="ESO10036.1"/>
    </source>
</evidence>
<dbReference type="EnsemblMetazoa" id="HelroT167876">
    <property type="protein sequence ID" value="HelroP167876"/>
    <property type="gene ID" value="HelroG167876"/>
</dbReference>
<dbReference type="InParanoid" id="T1EZW9"/>
<evidence type="ECO:0000313" key="3">
    <source>
        <dbReference type="Proteomes" id="UP000015101"/>
    </source>
</evidence>
<accession>T1EZW9</accession>
<dbReference type="RefSeq" id="XP_009011850.1">
    <property type="nucleotide sequence ID" value="XM_009013602.1"/>
</dbReference>